<gene>
    <name evidence="1" type="ORF">L0668_08520</name>
</gene>
<dbReference type="Proteomes" id="UP001521137">
    <property type="component" value="Unassembled WGS sequence"/>
</dbReference>
<accession>A0ABS9D5B1</accession>
<protein>
    <recommendedName>
        <fullName evidence="3">Signal peptide prediction</fullName>
    </recommendedName>
</protein>
<dbReference type="EMBL" id="JAKGAS010000004">
    <property type="protein sequence ID" value="MCF2948147.1"/>
    <property type="molecule type" value="Genomic_DNA"/>
</dbReference>
<sequence length="322" mass="36356">MHINWTKKIGDKGIHNAFTDLCEFKEQLFCCYREAKNHVSADGSIRIVTSDLSGKQIGSLKLSEPNTDLRDPKLSITPKGNLLLIAYARLTDINNKTLSTRNLCWVSQTGKSWSSNTEFADKGWWLWRVKWLNDMAYGFAYNRRANAINLYKGHPKRSFHLHQPSVLSLAKHNKGYPNESDLVFINNTAFALVRRDADTYSAQLGVSHFPYKKWQWTDLKAYIGGPAMLKINENTLLIAGRVVQGKQLVTGLLSLNIDTLKANKLNVVSKLLKLHTILPSSGDNSYPGLVLKNGSLYVSYYSSHESNKTNVYLSKLNVSQFL</sequence>
<reference evidence="1 2" key="1">
    <citation type="submission" date="2022-01" db="EMBL/GenBank/DDBJ databases">
        <title>Paraglaciecola sp. G1-23.</title>
        <authorList>
            <person name="Jin M.S."/>
            <person name="Han D.M."/>
            <person name="Kim H.M."/>
            <person name="Jeon C.O."/>
        </authorList>
    </citation>
    <scope>NUCLEOTIDE SEQUENCE [LARGE SCALE GENOMIC DNA]</scope>
    <source>
        <strain evidence="1 2">G1-23</strain>
    </source>
</reference>
<evidence type="ECO:0000313" key="2">
    <source>
        <dbReference type="Proteomes" id="UP001521137"/>
    </source>
</evidence>
<comment type="caution">
    <text evidence="1">The sequence shown here is derived from an EMBL/GenBank/DDBJ whole genome shotgun (WGS) entry which is preliminary data.</text>
</comment>
<evidence type="ECO:0008006" key="3">
    <source>
        <dbReference type="Google" id="ProtNLM"/>
    </source>
</evidence>
<organism evidence="1 2">
    <name type="scientific">Paraglaciecola algarum</name>
    <dbReference type="NCBI Taxonomy" id="3050085"/>
    <lineage>
        <taxon>Bacteria</taxon>
        <taxon>Pseudomonadati</taxon>
        <taxon>Pseudomonadota</taxon>
        <taxon>Gammaproteobacteria</taxon>
        <taxon>Alteromonadales</taxon>
        <taxon>Alteromonadaceae</taxon>
        <taxon>Paraglaciecola</taxon>
    </lineage>
</organism>
<proteinExistence type="predicted"/>
<name>A0ABS9D5B1_9ALTE</name>
<evidence type="ECO:0000313" key="1">
    <source>
        <dbReference type="EMBL" id="MCF2948147.1"/>
    </source>
</evidence>
<keyword evidence="2" id="KW-1185">Reference proteome</keyword>
<dbReference type="RefSeq" id="WP_235311774.1">
    <property type="nucleotide sequence ID" value="NZ_JAKGAS010000004.1"/>
</dbReference>
<dbReference type="Gene3D" id="2.120.10.10">
    <property type="match status" value="1"/>
</dbReference>